<gene>
    <name evidence="1" type="ORF">SAMN05192553_106158</name>
</gene>
<dbReference type="AlphaFoldDB" id="A0A1H7AAD2"/>
<accession>A0A1H7AAD2</accession>
<reference evidence="2" key="1">
    <citation type="submission" date="2016-10" db="EMBL/GenBank/DDBJ databases">
        <authorList>
            <person name="Varghese N."/>
            <person name="Submissions S."/>
        </authorList>
    </citation>
    <scope>NUCLEOTIDE SEQUENCE [LARGE SCALE GENOMIC DNA]</scope>
    <source>
        <strain evidence="2">IBRC-M 10761</strain>
    </source>
</reference>
<dbReference type="EMBL" id="FNZH01000006">
    <property type="protein sequence ID" value="SEJ62613.1"/>
    <property type="molecule type" value="Genomic_DNA"/>
</dbReference>
<organism evidence="1 2">
    <name type="scientific">Cyclobacterium xiamenense</name>
    <dbReference type="NCBI Taxonomy" id="1297121"/>
    <lineage>
        <taxon>Bacteria</taxon>
        <taxon>Pseudomonadati</taxon>
        <taxon>Bacteroidota</taxon>
        <taxon>Cytophagia</taxon>
        <taxon>Cytophagales</taxon>
        <taxon>Cyclobacteriaceae</taxon>
        <taxon>Cyclobacterium</taxon>
    </lineage>
</organism>
<name>A0A1H7AAD2_9BACT</name>
<proteinExistence type="predicted"/>
<protein>
    <submittedName>
        <fullName evidence="1">Uncharacterized protein</fullName>
    </submittedName>
</protein>
<keyword evidence="2" id="KW-1185">Reference proteome</keyword>
<evidence type="ECO:0000313" key="2">
    <source>
        <dbReference type="Proteomes" id="UP000199403"/>
    </source>
</evidence>
<dbReference type="Proteomes" id="UP000199403">
    <property type="component" value="Unassembled WGS sequence"/>
</dbReference>
<sequence>MRNPTIRLDFNFIFYLEGTVPQFSRRRCVSVKMPEPETSYFCFAASPGEWEKWAGMGIYRPISLNAGYGVTKELFPFFRQRPFSA</sequence>
<evidence type="ECO:0000313" key="1">
    <source>
        <dbReference type="EMBL" id="SEJ62613.1"/>
    </source>
</evidence>